<dbReference type="RefSeq" id="WP_166644309.1">
    <property type="nucleotide sequence ID" value="NZ_SNYA01000005.1"/>
</dbReference>
<name>A0A4V3CXR7_9MICO</name>
<feature type="transmembrane region" description="Helical" evidence="1">
    <location>
        <begin position="216"/>
        <end position="236"/>
    </location>
</feature>
<evidence type="ECO:0000256" key="1">
    <source>
        <dbReference type="SAM" id="Phobius"/>
    </source>
</evidence>
<keyword evidence="4" id="KW-1185">Reference proteome</keyword>
<evidence type="ECO:0000313" key="4">
    <source>
        <dbReference type="Proteomes" id="UP000295601"/>
    </source>
</evidence>
<dbReference type="EMBL" id="SNYA01000005">
    <property type="protein sequence ID" value="TDP91348.1"/>
    <property type="molecule type" value="Genomic_DNA"/>
</dbReference>
<organism evidence="3 4">
    <name type="scientific">Leucobacter luti</name>
    <dbReference type="NCBI Taxonomy" id="340320"/>
    <lineage>
        <taxon>Bacteria</taxon>
        <taxon>Bacillati</taxon>
        <taxon>Actinomycetota</taxon>
        <taxon>Actinomycetes</taxon>
        <taxon>Micrococcales</taxon>
        <taxon>Microbacteriaceae</taxon>
        <taxon>Leucobacter</taxon>
    </lineage>
</organism>
<feature type="transmembrane region" description="Helical" evidence="1">
    <location>
        <begin position="248"/>
        <end position="268"/>
    </location>
</feature>
<evidence type="ECO:0000313" key="3">
    <source>
        <dbReference type="EMBL" id="TDP91348.1"/>
    </source>
</evidence>
<dbReference type="InterPro" id="IPR043831">
    <property type="entry name" value="DUF5808"/>
</dbReference>
<accession>A0A4V3CXR7</accession>
<feature type="transmembrane region" description="Helical" evidence="1">
    <location>
        <begin position="186"/>
        <end position="204"/>
    </location>
</feature>
<keyword evidence="1" id="KW-1133">Transmembrane helix</keyword>
<evidence type="ECO:0000259" key="2">
    <source>
        <dbReference type="Pfam" id="PF19124"/>
    </source>
</evidence>
<comment type="caution">
    <text evidence="3">The sequence shown here is derived from an EMBL/GenBank/DDBJ whole genome shotgun (WGS) entry which is preliminary data.</text>
</comment>
<sequence>MKPYLREVSVHLERLSRTDRRLALEALEAQLGELQEAGIDPVEALGAPEGYAVALLDALSSEVSAEEPDLRLLGLPVETRGLVNAEVRSRTWNPANPRLVVPRLFGVGWTLNLGALAVKLKLIRPDDATSDVIEQVPERAVRAAQLVPLLVTGATAAAAALTWGRLPDRVATGFDLVGKQNRTGPKLSVIGSVLLGVVPALWAARNRGPSEERLVRAANATTLASASASAVAASILSSRHPHGRWGLLVPAALAVGVVASLGVVVLPLRAGLRRAWRGATTTSGHTRDDQ</sequence>
<dbReference type="Proteomes" id="UP000295601">
    <property type="component" value="Unassembled WGS sequence"/>
</dbReference>
<feature type="transmembrane region" description="Helical" evidence="1">
    <location>
        <begin position="146"/>
        <end position="166"/>
    </location>
</feature>
<dbReference type="Pfam" id="PF19124">
    <property type="entry name" value="DUF5808"/>
    <property type="match status" value="1"/>
</dbReference>
<gene>
    <name evidence="3" type="ORF">EDF62_1963</name>
</gene>
<feature type="domain" description="DUF5808" evidence="2">
    <location>
        <begin position="94"/>
        <end position="118"/>
    </location>
</feature>
<proteinExistence type="predicted"/>
<dbReference type="AlphaFoldDB" id="A0A4V3CXR7"/>
<keyword evidence="1" id="KW-0812">Transmembrane</keyword>
<protein>
    <submittedName>
        <fullName evidence="3">Uncharacterized protein DUF1648</fullName>
    </submittedName>
</protein>
<reference evidence="3 4" key="1">
    <citation type="submission" date="2019-03" db="EMBL/GenBank/DDBJ databases">
        <title>Genomic analyses of the natural microbiome of Caenorhabditis elegans.</title>
        <authorList>
            <person name="Samuel B."/>
        </authorList>
    </citation>
    <scope>NUCLEOTIDE SEQUENCE [LARGE SCALE GENOMIC DNA]</scope>
    <source>
        <strain evidence="3 4">JUb18</strain>
    </source>
</reference>
<keyword evidence="1" id="KW-0472">Membrane</keyword>